<dbReference type="EMBL" id="CP032627">
    <property type="protein sequence ID" value="AYG00288.1"/>
    <property type="molecule type" value="Genomic_DNA"/>
</dbReference>
<dbReference type="InterPro" id="IPR029061">
    <property type="entry name" value="THDP-binding"/>
</dbReference>
<comment type="similarity">
    <text evidence="3 14">Belongs to the TPP enzyme family.</text>
</comment>
<dbReference type="GO" id="GO:0050660">
    <property type="term" value="F:flavin adenine dinucleotide binding"/>
    <property type="evidence" value="ECO:0007669"/>
    <property type="project" value="InterPro"/>
</dbReference>
<comment type="catalytic activity">
    <reaction evidence="13 14">
        <text>2 pyruvate + H(+) = (2S)-2-acetolactate + CO2</text>
        <dbReference type="Rhea" id="RHEA:25249"/>
        <dbReference type="ChEBI" id="CHEBI:15361"/>
        <dbReference type="ChEBI" id="CHEBI:15378"/>
        <dbReference type="ChEBI" id="CHEBI:16526"/>
        <dbReference type="ChEBI" id="CHEBI:58476"/>
        <dbReference type="EC" id="2.2.1.6"/>
    </reaction>
</comment>
<reference evidence="18 19" key="1">
    <citation type="submission" date="2018-09" db="EMBL/GenBank/DDBJ databases">
        <title>Genome sequencing of strain 1JSPR-7.</title>
        <authorList>
            <person name="Heo J."/>
            <person name="Kim S.-J."/>
            <person name="Kwon S.-W."/>
        </authorList>
    </citation>
    <scope>NUCLEOTIDE SEQUENCE [LARGE SCALE GENOMIC DNA]</scope>
    <source>
        <strain evidence="18 19">1JSPR-7</strain>
    </source>
</reference>
<dbReference type="InterPro" id="IPR000399">
    <property type="entry name" value="TPP-bd_CS"/>
</dbReference>
<evidence type="ECO:0000259" key="17">
    <source>
        <dbReference type="Pfam" id="PF02776"/>
    </source>
</evidence>
<evidence type="ECO:0000256" key="8">
    <source>
        <dbReference type="ARBA" id="ARBA00022723"/>
    </source>
</evidence>
<dbReference type="SUPFAM" id="SSF52467">
    <property type="entry name" value="DHS-like NAD/FAD-binding domain"/>
    <property type="match status" value="1"/>
</dbReference>
<keyword evidence="12 14" id="KW-0100">Branched-chain amino acid biosynthesis</keyword>
<evidence type="ECO:0000256" key="4">
    <source>
        <dbReference type="ARBA" id="ARBA00013145"/>
    </source>
</evidence>
<evidence type="ECO:0000256" key="3">
    <source>
        <dbReference type="ARBA" id="ARBA00007812"/>
    </source>
</evidence>
<keyword evidence="7 14" id="KW-0808">Transferase</keyword>
<evidence type="ECO:0000259" key="15">
    <source>
        <dbReference type="Pfam" id="PF00205"/>
    </source>
</evidence>
<comment type="cofactor">
    <cofactor evidence="14">
        <name>thiamine diphosphate</name>
        <dbReference type="ChEBI" id="CHEBI:58937"/>
    </cofactor>
    <text evidence="14">Binds 1 thiamine pyrophosphate per subunit.</text>
</comment>
<dbReference type="GO" id="GO:0005948">
    <property type="term" value="C:acetolactate synthase complex"/>
    <property type="evidence" value="ECO:0007669"/>
    <property type="project" value="TreeGrafter"/>
</dbReference>
<protein>
    <recommendedName>
        <fullName evidence="4 14">Acetolactate synthase</fullName>
        <ecNumber evidence="4 14">2.2.1.6</ecNumber>
    </recommendedName>
</protein>
<dbReference type="InterPro" id="IPR011766">
    <property type="entry name" value="TPP_enzyme_TPP-bd"/>
</dbReference>
<dbReference type="UniPathway" id="UPA00047">
    <property type="reaction ID" value="UER00055"/>
</dbReference>
<dbReference type="EC" id="2.2.1.6" evidence="4 14"/>
<dbReference type="GO" id="GO:0030976">
    <property type="term" value="F:thiamine pyrophosphate binding"/>
    <property type="evidence" value="ECO:0007669"/>
    <property type="project" value="UniProtKB-UniRule"/>
</dbReference>
<dbReference type="PROSITE" id="PS00187">
    <property type="entry name" value="TPP_ENZYMES"/>
    <property type="match status" value="1"/>
</dbReference>
<keyword evidence="11 14" id="KW-0786">Thiamine pyrophosphate</keyword>
<evidence type="ECO:0000259" key="16">
    <source>
        <dbReference type="Pfam" id="PF02775"/>
    </source>
</evidence>
<accession>A0A387BCT8</accession>
<dbReference type="InterPro" id="IPR029035">
    <property type="entry name" value="DHS-like_NAD/FAD-binding_dom"/>
</dbReference>
<evidence type="ECO:0000256" key="14">
    <source>
        <dbReference type="RuleBase" id="RU003591"/>
    </source>
</evidence>
<dbReference type="RefSeq" id="WP_120771676.1">
    <property type="nucleotide sequence ID" value="NZ_CP032627.1"/>
</dbReference>
<evidence type="ECO:0000256" key="1">
    <source>
        <dbReference type="ARBA" id="ARBA00004974"/>
    </source>
</evidence>
<dbReference type="Pfam" id="PF02775">
    <property type="entry name" value="TPP_enzyme_C"/>
    <property type="match status" value="1"/>
</dbReference>
<dbReference type="InterPro" id="IPR012000">
    <property type="entry name" value="Thiamin_PyroP_enz_cen_dom"/>
</dbReference>
<evidence type="ECO:0000313" key="18">
    <source>
        <dbReference type="EMBL" id="AYG00288.1"/>
    </source>
</evidence>
<keyword evidence="5 14" id="KW-0028">Amino-acid biosynthesis</keyword>
<keyword evidence="6" id="KW-0285">Flavoprotein</keyword>
<evidence type="ECO:0000256" key="12">
    <source>
        <dbReference type="ARBA" id="ARBA00023304"/>
    </source>
</evidence>
<dbReference type="GO" id="GO:0000287">
    <property type="term" value="F:magnesium ion binding"/>
    <property type="evidence" value="ECO:0007669"/>
    <property type="project" value="UniProtKB-UniRule"/>
</dbReference>
<evidence type="ECO:0000313" key="19">
    <source>
        <dbReference type="Proteomes" id="UP000269374"/>
    </source>
</evidence>
<dbReference type="CDD" id="cd02015">
    <property type="entry name" value="TPP_AHAS"/>
    <property type="match status" value="1"/>
</dbReference>
<dbReference type="Gene3D" id="3.40.50.1220">
    <property type="entry name" value="TPP-binding domain"/>
    <property type="match status" value="1"/>
</dbReference>
<feature type="domain" description="Thiamine pyrophosphate enzyme N-terminal TPP-binding" evidence="17">
    <location>
        <begin position="11"/>
        <end position="125"/>
    </location>
</feature>
<comment type="cofactor">
    <cofactor evidence="14">
        <name>Mg(2+)</name>
        <dbReference type="ChEBI" id="CHEBI:18420"/>
    </cofactor>
    <text evidence="14">Binds 1 Mg(2+) ion per subunit.</text>
</comment>
<dbReference type="NCBIfam" id="TIGR00118">
    <property type="entry name" value="acolac_lg"/>
    <property type="match status" value="1"/>
</dbReference>
<evidence type="ECO:0000256" key="6">
    <source>
        <dbReference type="ARBA" id="ARBA00022630"/>
    </source>
</evidence>
<gene>
    <name evidence="18" type="ORF">D7I46_03815</name>
</gene>
<sequence length="582" mass="63377">MKKIKLKTAKSGSQLVLETLKDLGVDIIFGYPGGAMLPLYDAIHGFEGIQHILARHEQGAVHEAEGYAKSSGKVGVVVVTSGPGATNTVTGIADAYLDSVPLLVFTGQVGRASIGKDAFQEADTVGITAPITKYSYQIRDTADIPRIVTEAYYLAHTGRPGPVEIDLPKDVSTIEVTEINDPKINLPNYHATEHADKNQLSKLLTQLSVSKKPLVIAGGGINYAEATEELRAFIDKYHIPVVSTLLGLGTVPVENPLQLGMGGMHGSYASNMALVEADYIINFGSRFDDRLVSNPTRFAENAVVAHIDIDPAELGKIVKTQIPIVSDLKEALQILVSADRVTTDFDEWTAHVLENKHRAPFSYGKVNDFIRPQQAIEWIGQYTDGDAIIVTDVGQHQMWAAQYYPYKNPRQLITSGGMGTMGFGVPAAIGAKLAHPDKNVILFVGDGGFQMTNQELALLNGYHIPIKVVLVNNHSLGMVRQWQESFYDERRSQSVFDAEPNFQLLAEAYGIKHLKLEDPKTLSEELKILSEDVPMLIEINISQAEQVLPMVPAGAHNDEILGVYFTDGTDAITGASEEVNHA</sequence>
<dbReference type="InterPro" id="IPR012846">
    <property type="entry name" value="Acetolactate_synth_lsu"/>
</dbReference>
<evidence type="ECO:0000256" key="11">
    <source>
        <dbReference type="ARBA" id="ARBA00023052"/>
    </source>
</evidence>
<dbReference type="PANTHER" id="PTHR18968">
    <property type="entry name" value="THIAMINE PYROPHOSPHATE ENZYMES"/>
    <property type="match status" value="1"/>
</dbReference>
<dbReference type="GO" id="GO:0003984">
    <property type="term" value="F:acetolactate synthase activity"/>
    <property type="evidence" value="ECO:0007669"/>
    <property type="project" value="UniProtKB-EC"/>
</dbReference>
<dbReference type="Gene3D" id="3.40.50.970">
    <property type="match status" value="2"/>
</dbReference>
<dbReference type="SUPFAM" id="SSF52518">
    <property type="entry name" value="Thiamin diphosphate-binding fold (THDP-binding)"/>
    <property type="match status" value="2"/>
</dbReference>
<keyword evidence="19" id="KW-1185">Reference proteome</keyword>
<dbReference type="NCBIfam" id="NF005584">
    <property type="entry name" value="PRK07282.1"/>
    <property type="match status" value="1"/>
</dbReference>
<dbReference type="FunFam" id="3.40.50.970:FF:000007">
    <property type="entry name" value="Acetolactate synthase"/>
    <property type="match status" value="1"/>
</dbReference>
<evidence type="ECO:0000256" key="7">
    <source>
        <dbReference type="ARBA" id="ARBA00022679"/>
    </source>
</evidence>
<dbReference type="GO" id="GO:0009097">
    <property type="term" value="P:isoleucine biosynthetic process"/>
    <property type="evidence" value="ECO:0007669"/>
    <property type="project" value="UniProtKB-UniPathway"/>
</dbReference>
<proteinExistence type="inferred from homology"/>
<evidence type="ECO:0000256" key="5">
    <source>
        <dbReference type="ARBA" id="ARBA00022605"/>
    </source>
</evidence>
<dbReference type="CDD" id="cd07035">
    <property type="entry name" value="TPP_PYR_POX_like"/>
    <property type="match status" value="1"/>
</dbReference>
<organism evidence="18 19">
    <name type="scientific">Lactococcus allomyrinae</name>
    <dbReference type="NCBI Taxonomy" id="2419773"/>
    <lineage>
        <taxon>Bacteria</taxon>
        <taxon>Bacillati</taxon>
        <taxon>Bacillota</taxon>
        <taxon>Bacilli</taxon>
        <taxon>Lactobacillales</taxon>
        <taxon>Streptococcaceae</taxon>
        <taxon>Lactococcus</taxon>
    </lineage>
</organism>
<dbReference type="GO" id="GO:0009099">
    <property type="term" value="P:L-valine biosynthetic process"/>
    <property type="evidence" value="ECO:0007669"/>
    <property type="project" value="UniProtKB-UniPathway"/>
</dbReference>
<dbReference type="InterPro" id="IPR012001">
    <property type="entry name" value="Thiamin_PyroP_enz_TPP-bd_dom"/>
</dbReference>
<dbReference type="Proteomes" id="UP000269374">
    <property type="component" value="Chromosome"/>
</dbReference>
<keyword evidence="9" id="KW-0274">FAD</keyword>
<dbReference type="UniPathway" id="UPA00049">
    <property type="reaction ID" value="UER00059"/>
</dbReference>
<evidence type="ECO:0000256" key="2">
    <source>
        <dbReference type="ARBA" id="ARBA00005025"/>
    </source>
</evidence>
<dbReference type="FunFam" id="3.40.50.970:FF:000016">
    <property type="entry name" value="Acetolactate synthase"/>
    <property type="match status" value="1"/>
</dbReference>
<dbReference type="InterPro" id="IPR039368">
    <property type="entry name" value="AHAS_TPP"/>
</dbReference>
<dbReference type="PANTHER" id="PTHR18968:SF13">
    <property type="entry name" value="ACETOLACTATE SYNTHASE CATALYTIC SUBUNIT, MITOCHONDRIAL"/>
    <property type="match status" value="1"/>
</dbReference>
<keyword evidence="8 14" id="KW-0479">Metal-binding</keyword>
<name>A0A387BCT8_9LACT</name>
<feature type="domain" description="Thiamine pyrophosphate enzyme TPP-binding" evidence="16">
    <location>
        <begin position="392"/>
        <end position="539"/>
    </location>
</feature>
<evidence type="ECO:0000256" key="13">
    <source>
        <dbReference type="ARBA" id="ARBA00048670"/>
    </source>
</evidence>
<comment type="pathway">
    <text evidence="2 14">Amino-acid biosynthesis; L-valine biosynthesis; L-valine from pyruvate: step 1/4.</text>
</comment>
<keyword evidence="10 14" id="KW-0460">Magnesium</keyword>
<dbReference type="FunFam" id="3.40.50.1220:FF:000008">
    <property type="entry name" value="Acetolactate synthase"/>
    <property type="match status" value="1"/>
</dbReference>
<feature type="domain" description="Thiamine pyrophosphate enzyme central" evidence="15">
    <location>
        <begin position="201"/>
        <end position="334"/>
    </location>
</feature>
<dbReference type="KEGG" id="lact:D7I46_03815"/>
<comment type="pathway">
    <text evidence="1 14">Amino-acid biosynthesis; L-isoleucine biosynthesis; L-isoleucine from 2-oxobutanoate: step 1/4.</text>
</comment>
<evidence type="ECO:0000256" key="9">
    <source>
        <dbReference type="ARBA" id="ARBA00022827"/>
    </source>
</evidence>
<evidence type="ECO:0000256" key="10">
    <source>
        <dbReference type="ARBA" id="ARBA00022842"/>
    </source>
</evidence>
<dbReference type="Pfam" id="PF02776">
    <property type="entry name" value="TPP_enzyme_N"/>
    <property type="match status" value="1"/>
</dbReference>
<dbReference type="OrthoDB" id="4494979at2"/>
<dbReference type="InterPro" id="IPR045229">
    <property type="entry name" value="TPP_enz"/>
</dbReference>
<dbReference type="Pfam" id="PF00205">
    <property type="entry name" value="TPP_enzyme_M"/>
    <property type="match status" value="1"/>
</dbReference>
<dbReference type="AlphaFoldDB" id="A0A387BCT8"/>